<evidence type="ECO:0000313" key="2">
    <source>
        <dbReference type="Proteomes" id="UP000593575"/>
    </source>
</evidence>
<sequence length="40" mass="4475">MFLKAVVENQVLVVSGETNCARISSEKEENLGETMDIRFS</sequence>
<dbReference type="EMBL" id="JABFAE010000011">
    <property type="protein sequence ID" value="MBA0841093.1"/>
    <property type="molecule type" value="Genomic_DNA"/>
</dbReference>
<protein>
    <submittedName>
        <fullName evidence="1">Uncharacterized protein</fullName>
    </submittedName>
</protein>
<comment type="caution">
    <text evidence="1">The sequence shown here is derived from an EMBL/GenBank/DDBJ whole genome shotgun (WGS) entry which is preliminary data.</text>
</comment>
<gene>
    <name evidence="1" type="ORF">Goarm_003608</name>
</gene>
<dbReference type="AlphaFoldDB" id="A0A7J9K3V0"/>
<dbReference type="Proteomes" id="UP000593575">
    <property type="component" value="Unassembled WGS sequence"/>
</dbReference>
<reference evidence="1 2" key="1">
    <citation type="journal article" date="2019" name="Genome Biol. Evol.">
        <title>Insights into the evolution of the New World diploid cottons (Gossypium, subgenus Houzingenia) based on genome sequencing.</title>
        <authorList>
            <person name="Grover C.E."/>
            <person name="Arick M.A. 2nd"/>
            <person name="Thrash A."/>
            <person name="Conover J.L."/>
            <person name="Sanders W.S."/>
            <person name="Peterson D.G."/>
            <person name="Frelichowski J.E."/>
            <person name="Scheffler J.A."/>
            <person name="Scheffler B.E."/>
            <person name="Wendel J.F."/>
        </authorList>
    </citation>
    <scope>NUCLEOTIDE SEQUENCE [LARGE SCALE GENOMIC DNA]</scope>
    <source>
        <strain evidence="1">6</strain>
        <tissue evidence="1">Leaf</tissue>
    </source>
</reference>
<name>A0A7J9K3V0_9ROSI</name>
<accession>A0A7J9K3V0</accession>
<keyword evidence="2" id="KW-1185">Reference proteome</keyword>
<organism evidence="1 2">
    <name type="scientific">Gossypium armourianum</name>
    <dbReference type="NCBI Taxonomy" id="34283"/>
    <lineage>
        <taxon>Eukaryota</taxon>
        <taxon>Viridiplantae</taxon>
        <taxon>Streptophyta</taxon>
        <taxon>Embryophyta</taxon>
        <taxon>Tracheophyta</taxon>
        <taxon>Spermatophyta</taxon>
        <taxon>Magnoliopsida</taxon>
        <taxon>eudicotyledons</taxon>
        <taxon>Gunneridae</taxon>
        <taxon>Pentapetalae</taxon>
        <taxon>rosids</taxon>
        <taxon>malvids</taxon>
        <taxon>Malvales</taxon>
        <taxon>Malvaceae</taxon>
        <taxon>Malvoideae</taxon>
        <taxon>Gossypium</taxon>
    </lineage>
</organism>
<proteinExistence type="predicted"/>
<evidence type="ECO:0000313" key="1">
    <source>
        <dbReference type="EMBL" id="MBA0841093.1"/>
    </source>
</evidence>